<reference evidence="3 4" key="1">
    <citation type="submission" date="2019-04" db="EMBL/GenBank/DDBJ databases">
        <authorList>
            <person name="Alioto T."/>
            <person name="Alioto T."/>
        </authorList>
    </citation>
    <scope>NUCLEOTIDE SEQUENCE [LARGE SCALE GENOMIC DNA]</scope>
</reference>
<accession>A0A5E4AQX1</accession>
<dbReference type="Pfam" id="PF18016">
    <property type="entry name" value="SAM_3"/>
    <property type="match status" value="1"/>
</dbReference>
<gene>
    <name evidence="2" type="ORF">GHT09_008266</name>
    <name evidence="3" type="ORF">MONAX_5E045316</name>
</gene>
<dbReference type="AlphaFoldDB" id="A0A5E4AQX1"/>
<keyword evidence="4" id="KW-1185">Reference proteome</keyword>
<feature type="domain" description="SAM" evidence="1">
    <location>
        <begin position="43"/>
        <end position="76"/>
    </location>
</feature>
<sequence length="115" mass="12586">MCHPTGKAWRVLWGLDSLQPPTPVVNSSPTHPVEALPMGTDHLLPSATIQDAQQWLHRNRFSQFCRLFASFSGEQLHPEPEDPQVSGKHVARPAAIQDLSRALQGLGCACLGDAR</sequence>
<organism evidence="3 4">
    <name type="scientific">Marmota monax</name>
    <name type="common">Woodchuck</name>
    <dbReference type="NCBI Taxonomy" id="9995"/>
    <lineage>
        <taxon>Eukaryota</taxon>
        <taxon>Metazoa</taxon>
        <taxon>Chordata</taxon>
        <taxon>Craniata</taxon>
        <taxon>Vertebrata</taxon>
        <taxon>Euteleostomi</taxon>
        <taxon>Mammalia</taxon>
        <taxon>Eutheria</taxon>
        <taxon>Euarchontoglires</taxon>
        <taxon>Glires</taxon>
        <taxon>Rodentia</taxon>
        <taxon>Sciuromorpha</taxon>
        <taxon>Sciuridae</taxon>
        <taxon>Xerinae</taxon>
        <taxon>Marmotini</taxon>
        <taxon>Marmota</taxon>
    </lineage>
</organism>
<dbReference type="EMBL" id="CABDUW010000128">
    <property type="protein sequence ID" value="VTJ59704.1"/>
    <property type="molecule type" value="Genomic_DNA"/>
</dbReference>
<evidence type="ECO:0000313" key="4">
    <source>
        <dbReference type="Proteomes" id="UP000335636"/>
    </source>
</evidence>
<evidence type="ECO:0000313" key="2">
    <source>
        <dbReference type="EMBL" id="KAF7480569.1"/>
    </source>
</evidence>
<dbReference type="Proteomes" id="UP000335636">
    <property type="component" value="Unassembled WGS sequence"/>
</dbReference>
<evidence type="ECO:0000259" key="1">
    <source>
        <dbReference type="Pfam" id="PF18016"/>
    </source>
</evidence>
<dbReference type="Proteomes" id="UP000662637">
    <property type="component" value="Unassembled WGS sequence"/>
</dbReference>
<evidence type="ECO:0000313" key="3">
    <source>
        <dbReference type="EMBL" id="VTJ59704.1"/>
    </source>
</evidence>
<protein>
    <recommendedName>
        <fullName evidence="1">SAM domain-containing protein</fullName>
    </recommendedName>
</protein>
<reference evidence="2" key="2">
    <citation type="submission" date="2020-08" db="EMBL/GenBank/DDBJ databases">
        <authorList>
            <person name="Shumante A."/>
            <person name="Zimin A.V."/>
            <person name="Puiu D."/>
            <person name="Salzberg S.L."/>
        </authorList>
    </citation>
    <scope>NUCLEOTIDE SEQUENCE</scope>
    <source>
        <strain evidence="2">WC2-LM</strain>
        <tissue evidence="2">Liver</tissue>
    </source>
</reference>
<dbReference type="EMBL" id="WJEC01000894">
    <property type="protein sequence ID" value="KAF7480569.1"/>
    <property type="molecule type" value="Genomic_DNA"/>
</dbReference>
<dbReference type="InterPro" id="IPR041418">
    <property type="entry name" value="SAM_3"/>
</dbReference>
<proteinExistence type="predicted"/>
<name>A0A5E4AQX1_MARMO</name>